<sequence>MKFIVEYIPWFVVTMPAVLALTEVLGVALLPALGVVFWVSATTTVANALIRGMREVGF</sequence>
<comment type="caution">
    <text evidence="2">The sequence shown here is derived from an EMBL/GenBank/DDBJ whole genome shotgun (WGS) entry which is preliminary data.</text>
</comment>
<keyword evidence="1" id="KW-0472">Membrane</keyword>
<evidence type="ECO:0000313" key="2">
    <source>
        <dbReference type="EMBL" id="KKL26289.1"/>
    </source>
</evidence>
<dbReference type="AlphaFoldDB" id="A0A0F9BWL6"/>
<feature type="transmembrane region" description="Helical" evidence="1">
    <location>
        <begin position="7"/>
        <end position="26"/>
    </location>
</feature>
<evidence type="ECO:0000256" key="1">
    <source>
        <dbReference type="SAM" id="Phobius"/>
    </source>
</evidence>
<feature type="transmembrane region" description="Helical" evidence="1">
    <location>
        <begin position="32"/>
        <end position="50"/>
    </location>
</feature>
<organism evidence="2">
    <name type="scientific">marine sediment metagenome</name>
    <dbReference type="NCBI Taxonomy" id="412755"/>
    <lineage>
        <taxon>unclassified sequences</taxon>
        <taxon>metagenomes</taxon>
        <taxon>ecological metagenomes</taxon>
    </lineage>
</organism>
<name>A0A0F9BWL6_9ZZZZ</name>
<protein>
    <submittedName>
        <fullName evidence="2">Uncharacterized protein</fullName>
    </submittedName>
</protein>
<dbReference type="EMBL" id="LAZR01035888">
    <property type="protein sequence ID" value="KKL26289.1"/>
    <property type="molecule type" value="Genomic_DNA"/>
</dbReference>
<accession>A0A0F9BWL6</accession>
<keyword evidence="1" id="KW-1133">Transmembrane helix</keyword>
<keyword evidence="1" id="KW-0812">Transmembrane</keyword>
<reference evidence="2" key="1">
    <citation type="journal article" date="2015" name="Nature">
        <title>Complex archaea that bridge the gap between prokaryotes and eukaryotes.</title>
        <authorList>
            <person name="Spang A."/>
            <person name="Saw J.H."/>
            <person name="Jorgensen S.L."/>
            <person name="Zaremba-Niedzwiedzka K."/>
            <person name="Martijn J."/>
            <person name="Lind A.E."/>
            <person name="van Eijk R."/>
            <person name="Schleper C."/>
            <person name="Guy L."/>
            <person name="Ettema T.J."/>
        </authorList>
    </citation>
    <scope>NUCLEOTIDE SEQUENCE</scope>
</reference>
<proteinExistence type="predicted"/>
<gene>
    <name evidence="2" type="ORF">LCGC14_2396780</name>
</gene>